<evidence type="ECO:0000259" key="6">
    <source>
        <dbReference type="PROSITE" id="PS50949"/>
    </source>
</evidence>
<dbReference type="InterPro" id="IPR000524">
    <property type="entry name" value="Tscrpt_reg_HTH_GntR"/>
</dbReference>
<keyword evidence="5" id="KW-0804">Transcription</keyword>
<dbReference type="InterPro" id="IPR004839">
    <property type="entry name" value="Aminotransferase_I/II_large"/>
</dbReference>
<dbReference type="CDD" id="cd00609">
    <property type="entry name" value="AAT_like"/>
    <property type="match status" value="1"/>
</dbReference>
<dbReference type="RefSeq" id="WP_147391237.1">
    <property type="nucleotide sequence ID" value="NZ_AQHF01000020.1"/>
</dbReference>
<keyword evidence="2" id="KW-0663">Pyridoxal phosphate</keyword>
<keyword evidence="4" id="KW-0238">DNA-binding</keyword>
<keyword evidence="8" id="KW-1185">Reference proteome</keyword>
<dbReference type="SMART" id="SM00345">
    <property type="entry name" value="HTH_GNTR"/>
    <property type="match status" value="1"/>
</dbReference>
<gene>
    <name evidence="7" type="ORF">PPEP_a0919</name>
</gene>
<organism evidence="7 8">
    <name type="scientific">Pseudoalteromonas peptidolytica F12-50-A1</name>
    <dbReference type="NCBI Taxonomy" id="1315280"/>
    <lineage>
        <taxon>Bacteria</taxon>
        <taxon>Pseudomonadati</taxon>
        <taxon>Pseudomonadota</taxon>
        <taxon>Gammaproteobacteria</taxon>
        <taxon>Alteromonadales</taxon>
        <taxon>Pseudoalteromonadaceae</taxon>
        <taxon>Pseudoalteromonas</taxon>
    </lineage>
</organism>
<dbReference type="GO" id="GO:0003700">
    <property type="term" value="F:DNA-binding transcription factor activity"/>
    <property type="evidence" value="ECO:0007669"/>
    <property type="project" value="InterPro"/>
</dbReference>
<accession>A0A8I0T489</accession>
<dbReference type="GO" id="GO:0030170">
    <property type="term" value="F:pyridoxal phosphate binding"/>
    <property type="evidence" value="ECO:0007669"/>
    <property type="project" value="InterPro"/>
</dbReference>
<dbReference type="PROSITE" id="PS50949">
    <property type="entry name" value="HTH_GNTR"/>
    <property type="match status" value="1"/>
</dbReference>
<evidence type="ECO:0000256" key="4">
    <source>
        <dbReference type="ARBA" id="ARBA00023125"/>
    </source>
</evidence>
<sequence>MARKFIALSEQVITDINNGVRQQGEKMTSLRTFASQHKVSMSTAIRTYEELQDKGFLVAQAKSGFYICKPSYTSNHIDFAQFNSEIKPPKRIDDNASLTLNTMLSTAQVTPEFMPTQRLTKFVKQAFDSPQLHHFHYPNAKGLTALKDSIENHFKQKGLAIKSEQLVVTSGCIQAVMAALKAVTVAGDCVVVSSPCYQGLLQLLGALGLNVIEIPSTPEGLDLAELERVVKELPVSACLITANHQNPTGHNLSITQKKWLAQFASDNQLVIIEDDVFGELSHNHTMPLPIKAWDKDGYVIWCSSVSKTLAPGLQVGWCEAGRYKNQVSRVLQAFHGIPNPCLQLAVSRFIETGHYQRHLRELNRVLASQCHAYRDYLKLHLPSTCKISSPRGGMALWLKLPNIDCEQLVVYMATLGVEIRPGSAFTSRDLYQDHLRINCGWPLAQVRPWLDKLCDYVLHN</sequence>
<dbReference type="InterPro" id="IPR015424">
    <property type="entry name" value="PyrdxlP-dep_Trfase"/>
</dbReference>
<dbReference type="InterPro" id="IPR015421">
    <property type="entry name" value="PyrdxlP-dep_Trfase_major"/>
</dbReference>
<evidence type="ECO:0000313" key="8">
    <source>
        <dbReference type="Proteomes" id="UP000660708"/>
    </source>
</evidence>
<dbReference type="InterPro" id="IPR036390">
    <property type="entry name" value="WH_DNA-bd_sf"/>
</dbReference>
<dbReference type="InterPro" id="IPR036388">
    <property type="entry name" value="WH-like_DNA-bd_sf"/>
</dbReference>
<protein>
    <recommendedName>
        <fullName evidence="6">HTH gntR-type domain-containing protein</fullName>
    </recommendedName>
</protein>
<keyword evidence="3" id="KW-0805">Transcription regulation</keyword>
<dbReference type="GO" id="GO:0003677">
    <property type="term" value="F:DNA binding"/>
    <property type="evidence" value="ECO:0007669"/>
    <property type="project" value="UniProtKB-KW"/>
</dbReference>
<dbReference type="Gene3D" id="1.10.10.10">
    <property type="entry name" value="Winged helix-like DNA-binding domain superfamily/Winged helix DNA-binding domain"/>
    <property type="match status" value="1"/>
</dbReference>
<reference evidence="7 8" key="1">
    <citation type="submission" date="2015-06" db="EMBL/GenBank/DDBJ databases">
        <title>Genome sequence of Pseudoalteromonas peptidolytica.</title>
        <authorList>
            <person name="Xie B.-B."/>
            <person name="Rong J.-C."/>
            <person name="Qin Q.-L."/>
            <person name="Zhang Y.-Z."/>
        </authorList>
    </citation>
    <scope>NUCLEOTIDE SEQUENCE [LARGE SCALE GENOMIC DNA]</scope>
    <source>
        <strain evidence="7 8">F12-50-A1</strain>
    </source>
</reference>
<comment type="similarity">
    <text evidence="1">In the C-terminal section; belongs to the class-I pyridoxal-phosphate-dependent aminotransferase family.</text>
</comment>
<dbReference type="InterPro" id="IPR051446">
    <property type="entry name" value="HTH_trans_reg/aminotransferase"/>
</dbReference>
<evidence type="ECO:0000256" key="5">
    <source>
        <dbReference type="ARBA" id="ARBA00023163"/>
    </source>
</evidence>
<dbReference type="SUPFAM" id="SSF53383">
    <property type="entry name" value="PLP-dependent transferases"/>
    <property type="match status" value="1"/>
</dbReference>
<dbReference type="AlphaFoldDB" id="A0A8I0T489"/>
<dbReference type="Pfam" id="PF00155">
    <property type="entry name" value="Aminotran_1_2"/>
    <property type="match status" value="1"/>
</dbReference>
<evidence type="ECO:0000256" key="2">
    <source>
        <dbReference type="ARBA" id="ARBA00022898"/>
    </source>
</evidence>
<name>A0A8I0T489_9GAMM</name>
<dbReference type="Proteomes" id="UP000660708">
    <property type="component" value="Unassembled WGS sequence"/>
</dbReference>
<dbReference type="EMBL" id="AQHF01000020">
    <property type="protein sequence ID" value="MBE0345933.1"/>
    <property type="molecule type" value="Genomic_DNA"/>
</dbReference>
<proteinExistence type="inferred from homology"/>
<dbReference type="SUPFAM" id="SSF46785">
    <property type="entry name" value="Winged helix' DNA-binding domain"/>
    <property type="match status" value="1"/>
</dbReference>
<evidence type="ECO:0000256" key="3">
    <source>
        <dbReference type="ARBA" id="ARBA00023015"/>
    </source>
</evidence>
<evidence type="ECO:0000256" key="1">
    <source>
        <dbReference type="ARBA" id="ARBA00005384"/>
    </source>
</evidence>
<evidence type="ECO:0000313" key="7">
    <source>
        <dbReference type="EMBL" id="MBE0345933.1"/>
    </source>
</evidence>
<dbReference type="PANTHER" id="PTHR46577:SF2">
    <property type="entry name" value="TRANSCRIPTIONAL REGULATORY PROTEIN"/>
    <property type="match status" value="1"/>
</dbReference>
<feature type="domain" description="HTH gntR-type" evidence="6">
    <location>
        <begin position="2"/>
        <end position="70"/>
    </location>
</feature>
<dbReference type="PANTHER" id="PTHR46577">
    <property type="entry name" value="HTH-TYPE TRANSCRIPTIONAL REGULATORY PROTEIN GABR"/>
    <property type="match status" value="1"/>
</dbReference>
<dbReference type="Gene3D" id="3.40.640.10">
    <property type="entry name" value="Type I PLP-dependent aspartate aminotransferase-like (Major domain)"/>
    <property type="match status" value="1"/>
</dbReference>
<comment type="caution">
    <text evidence="7">The sequence shown here is derived from an EMBL/GenBank/DDBJ whole genome shotgun (WGS) entry which is preliminary data.</text>
</comment>